<feature type="compositionally biased region" description="Low complexity" evidence="1">
    <location>
        <begin position="39"/>
        <end position="52"/>
    </location>
</feature>
<feature type="compositionally biased region" description="Polar residues" evidence="1">
    <location>
        <begin position="54"/>
        <end position="64"/>
    </location>
</feature>
<evidence type="ECO:0000256" key="1">
    <source>
        <dbReference type="SAM" id="MobiDB-lite"/>
    </source>
</evidence>
<evidence type="ECO:0000313" key="3">
    <source>
        <dbReference type="EMBL" id="RCU46990.1"/>
    </source>
</evidence>
<dbReference type="InterPro" id="IPR011047">
    <property type="entry name" value="Quinoprotein_ADH-like_sf"/>
</dbReference>
<dbReference type="PROSITE" id="PS51257">
    <property type="entry name" value="PROKAR_LIPOPROTEIN"/>
    <property type="match status" value="1"/>
</dbReference>
<keyword evidence="4" id="KW-1185">Reference proteome</keyword>
<comment type="caution">
    <text evidence="3">The sequence shown here is derived from an EMBL/GenBank/DDBJ whole genome shotgun (WGS) entry which is preliminary data.</text>
</comment>
<dbReference type="InterPro" id="IPR002372">
    <property type="entry name" value="PQQ_rpt_dom"/>
</dbReference>
<dbReference type="InterPro" id="IPR018391">
    <property type="entry name" value="PQQ_b-propeller_rpt"/>
</dbReference>
<sequence length="401" mass="43093">MRRRGALALMAAGLTGTTGCLRLQSDGESTPRESAAPRESSTPSETPSDGTSTNGGANETTLTETWTDENGVDNIWTREGTFYYNDYNYAAEASHDDGVRWSAETTRDGVDGNLGADAFAADDSYVVFGVTPDEEHEDEGAHFHAYRRYDGERMWVAAAPSDGTHNLAAGATMVDDTAVLAVSDYGEGDERDPLVYGVDIETGGTRWQADETVFPPSYIRYVDSYDGEVYVGLQEIVQTLAGDTGEAIETHDWYAGTYRLESLAQIHGNTLFTAWIDTLDAHPVGNNGVSWSNADLGRVYTTPVIDNSLVVVGTGEGNVYAFERQSGEIRWEASITNAVAAMETTGSHVWVGDTDIGLTAYDRETGSLVHRSTKPVNGDDIAVADGILLLGGDTATAYTID</sequence>
<dbReference type="AlphaFoldDB" id="A0A368NA27"/>
<dbReference type="InterPro" id="IPR015943">
    <property type="entry name" value="WD40/YVTN_repeat-like_dom_sf"/>
</dbReference>
<proteinExistence type="predicted"/>
<accession>A0A368NA27</accession>
<dbReference type="Gene3D" id="2.130.10.10">
    <property type="entry name" value="YVTN repeat-like/Quinoprotein amine dehydrogenase"/>
    <property type="match status" value="1"/>
</dbReference>
<name>A0A368NA27_9EURY</name>
<dbReference type="EMBL" id="QPHM01000001">
    <property type="protein sequence ID" value="RCU46990.1"/>
    <property type="molecule type" value="Genomic_DNA"/>
</dbReference>
<organism evidence="3 4">
    <name type="scientific">Haloplanus salinus</name>
    <dbReference type="NCBI Taxonomy" id="1126245"/>
    <lineage>
        <taxon>Archaea</taxon>
        <taxon>Methanobacteriati</taxon>
        <taxon>Methanobacteriota</taxon>
        <taxon>Stenosarchaea group</taxon>
        <taxon>Halobacteria</taxon>
        <taxon>Halobacteriales</taxon>
        <taxon>Haloferacaceae</taxon>
        <taxon>Haloplanus</taxon>
    </lineage>
</organism>
<reference evidence="3 4" key="1">
    <citation type="submission" date="2018-07" db="EMBL/GenBank/DDBJ databases">
        <title>Genome sequences of Haloplanus salinus JCM 18368T.</title>
        <authorList>
            <person name="Kim Y.B."/>
            <person name="Roh S.W."/>
        </authorList>
    </citation>
    <scope>NUCLEOTIDE SEQUENCE [LARGE SCALE GENOMIC DNA]</scope>
    <source>
        <strain evidence="3 4">JCM 18368</strain>
    </source>
</reference>
<feature type="region of interest" description="Disordered" evidence="1">
    <location>
        <begin position="19"/>
        <end position="64"/>
    </location>
</feature>
<gene>
    <name evidence="3" type="ORF">DU504_06530</name>
</gene>
<dbReference type="PANTHER" id="PTHR34512">
    <property type="entry name" value="CELL SURFACE PROTEIN"/>
    <property type="match status" value="1"/>
</dbReference>
<dbReference type="PANTHER" id="PTHR34512:SF30">
    <property type="entry name" value="OUTER MEMBRANE PROTEIN ASSEMBLY FACTOR BAMB"/>
    <property type="match status" value="1"/>
</dbReference>
<protein>
    <recommendedName>
        <fullName evidence="2">Pyrrolo-quinoline quinone repeat domain-containing protein</fullName>
    </recommendedName>
</protein>
<feature type="domain" description="Pyrrolo-quinoline quinone repeat" evidence="2">
    <location>
        <begin position="299"/>
        <end position="375"/>
    </location>
</feature>
<dbReference type="SUPFAM" id="SSF50998">
    <property type="entry name" value="Quinoprotein alcohol dehydrogenase-like"/>
    <property type="match status" value="1"/>
</dbReference>
<dbReference type="Pfam" id="PF13360">
    <property type="entry name" value="PQQ_2"/>
    <property type="match status" value="1"/>
</dbReference>
<dbReference type="Proteomes" id="UP000252189">
    <property type="component" value="Unassembled WGS sequence"/>
</dbReference>
<evidence type="ECO:0000313" key="4">
    <source>
        <dbReference type="Proteomes" id="UP000252189"/>
    </source>
</evidence>
<evidence type="ECO:0000259" key="2">
    <source>
        <dbReference type="Pfam" id="PF13360"/>
    </source>
</evidence>
<dbReference type="SMART" id="SM00564">
    <property type="entry name" value="PQQ"/>
    <property type="match status" value="3"/>
</dbReference>